<dbReference type="InterPro" id="IPR000838">
    <property type="entry name" value="RNA_pol_sigma70_ECF_CS"/>
</dbReference>
<dbReference type="Gene3D" id="1.10.10.10">
    <property type="entry name" value="Winged helix-like DNA-binding domain superfamily/Winged helix DNA-binding domain"/>
    <property type="match status" value="1"/>
</dbReference>
<dbReference type="CDD" id="cd06171">
    <property type="entry name" value="Sigma70_r4"/>
    <property type="match status" value="1"/>
</dbReference>
<dbReference type="eggNOG" id="COG1595">
    <property type="taxonomic scope" value="Bacteria"/>
</dbReference>
<evidence type="ECO:0000313" key="9">
    <source>
        <dbReference type="EMBL" id="AET68065.1"/>
    </source>
</evidence>
<dbReference type="Gene3D" id="1.10.1740.10">
    <property type="match status" value="1"/>
</dbReference>
<feature type="domain" description="RNA polymerase sigma-70 region 2" evidence="7">
    <location>
        <begin position="22"/>
        <end position="88"/>
    </location>
</feature>
<evidence type="ECO:0000256" key="1">
    <source>
        <dbReference type="ARBA" id="ARBA00010641"/>
    </source>
</evidence>
<evidence type="ECO:0000259" key="7">
    <source>
        <dbReference type="Pfam" id="PF04542"/>
    </source>
</evidence>
<evidence type="ECO:0000256" key="2">
    <source>
        <dbReference type="ARBA" id="ARBA00023015"/>
    </source>
</evidence>
<dbReference type="SUPFAM" id="SSF88946">
    <property type="entry name" value="Sigma2 domain of RNA polymerase sigma factors"/>
    <property type="match status" value="1"/>
</dbReference>
<keyword evidence="4 6" id="KW-0238">DNA-binding</keyword>
<evidence type="ECO:0000313" key="10">
    <source>
        <dbReference type="Proteomes" id="UP000006346"/>
    </source>
</evidence>
<proteinExistence type="inferred from homology"/>
<dbReference type="STRING" id="768706.Desor_2506"/>
<dbReference type="InterPro" id="IPR013325">
    <property type="entry name" value="RNA_pol_sigma_r2"/>
</dbReference>
<feature type="domain" description="RNA polymerase sigma factor 70 region 4 type 2" evidence="8">
    <location>
        <begin position="120"/>
        <end position="168"/>
    </location>
</feature>
<protein>
    <recommendedName>
        <fullName evidence="6">RNA polymerase sigma factor</fullName>
    </recommendedName>
</protein>
<evidence type="ECO:0000256" key="6">
    <source>
        <dbReference type="RuleBase" id="RU000716"/>
    </source>
</evidence>
<name>G7WGI8_DESOD</name>
<dbReference type="KEGG" id="dor:Desor_2506"/>
<evidence type="ECO:0000256" key="3">
    <source>
        <dbReference type="ARBA" id="ARBA00023082"/>
    </source>
</evidence>
<dbReference type="SUPFAM" id="SSF88659">
    <property type="entry name" value="Sigma3 and sigma4 domains of RNA polymerase sigma factors"/>
    <property type="match status" value="1"/>
</dbReference>
<dbReference type="GO" id="GO:0016987">
    <property type="term" value="F:sigma factor activity"/>
    <property type="evidence" value="ECO:0007669"/>
    <property type="project" value="UniProtKB-KW"/>
</dbReference>
<dbReference type="GO" id="GO:0006352">
    <property type="term" value="P:DNA-templated transcription initiation"/>
    <property type="evidence" value="ECO:0007669"/>
    <property type="project" value="InterPro"/>
</dbReference>
<dbReference type="AlphaFoldDB" id="G7WGI8"/>
<gene>
    <name evidence="9" type="ordered locus">Desor_2506</name>
</gene>
<keyword evidence="10" id="KW-1185">Reference proteome</keyword>
<evidence type="ECO:0000256" key="4">
    <source>
        <dbReference type="ARBA" id="ARBA00023125"/>
    </source>
</evidence>
<evidence type="ECO:0000256" key="5">
    <source>
        <dbReference type="ARBA" id="ARBA00023163"/>
    </source>
</evidence>
<dbReference type="GO" id="GO:0003677">
    <property type="term" value="F:DNA binding"/>
    <property type="evidence" value="ECO:0007669"/>
    <property type="project" value="UniProtKB-KW"/>
</dbReference>
<comment type="similarity">
    <text evidence="1 6">Belongs to the sigma-70 factor family. ECF subfamily.</text>
</comment>
<dbReference type="InterPro" id="IPR036388">
    <property type="entry name" value="WH-like_DNA-bd_sf"/>
</dbReference>
<accession>G7WGI8</accession>
<dbReference type="GO" id="GO:0006950">
    <property type="term" value="P:response to stress"/>
    <property type="evidence" value="ECO:0007669"/>
    <property type="project" value="UniProtKB-ARBA"/>
</dbReference>
<dbReference type="OrthoDB" id="9784984at2"/>
<dbReference type="EMBL" id="CP003108">
    <property type="protein sequence ID" value="AET68065.1"/>
    <property type="molecule type" value="Genomic_DNA"/>
</dbReference>
<dbReference type="Pfam" id="PF04542">
    <property type="entry name" value="Sigma70_r2"/>
    <property type="match status" value="1"/>
</dbReference>
<dbReference type="InterPro" id="IPR013249">
    <property type="entry name" value="RNA_pol_sigma70_r4_t2"/>
</dbReference>
<reference evidence="9 10" key="2">
    <citation type="journal article" date="2012" name="J. Bacteriol.">
        <title>Complete genome sequences of Desulfosporosinus orientis DSM765T, Desulfosporosinus youngiae DSM17734T, Desulfosporosinus meridiei DSM13257T, and Desulfosporosinus acidiphilus DSM22704T.</title>
        <authorList>
            <person name="Pester M."/>
            <person name="Brambilla E."/>
            <person name="Alazard D."/>
            <person name="Rattei T."/>
            <person name="Weinmaier T."/>
            <person name="Han J."/>
            <person name="Lucas S."/>
            <person name="Lapidus A."/>
            <person name="Cheng J.F."/>
            <person name="Goodwin L."/>
            <person name="Pitluck S."/>
            <person name="Peters L."/>
            <person name="Ovchinnikova G."/>
            <person name="Teshima H."/>
            <person name="Detter J.C."/>
            <person name="Han C.S."/>
            <person name="Tapia R."/>
            <person name="Land M.L."/>
            <person name="Hauser L."/>
            <person name="Kyrpides N.C."/>
            <person name="Ivanova N.N."/>
            <person name="Pagani I."/>
            <person name="Huntmann M."/>
            <person name="Wei C.L."/>
            <person name="Davenport K.W."/>
            <person name="Daligault H."/>
            <person name="Chain P.S."/>
            <person name="Chen A."/>
            <person name="Mavromatis K."/>
            <person name="Markowitz V."/>
            <person name="Szeto E."/>
            <person name="Mikhailova N."/>
            <person name="Pati A."/>
            <person name="Wagner M."/>
            <person name="Woyke T."/>
            <person name="Ollivier B."/>
            <person name="Klenk H.P."/>
            <person name="Spring S."/>
            <person name="Loy A."/>
        </authorList>
    </citation>
    <scope>NUCLEOTIDE SEQUENCE [LARGE SCALE GENOMIC DNA]</scope>
    <source>
        <strain evidence="10">ATCC 19365 / DSM 765 / NCIMB 8382 / VKM B-1628</strain>
    </source>
</reference>
<dbReference type="PANTHER" id="PTHR43133:SF51">
    <property type="entry name" value="RNA POLYMERASE SIGMA FACTOR"/>
    <property type="match status" value="1"/>
</dbReference>
<dbReference type="NCBIfam" id="TIGR02937">
    <property type="entry name" value="sigma70-ECF"/>
    <property type="match status" value="1"/>
</dbReference>
<dbReference type="Pfam" id="PF08281">
    <property type="entry name" value="Sigma70_r4_2"/>
    <property type="match status" value="1"/>
</dbReference>
<evidence type="ECO:0000259" key="8">
    <source>
        <dbReference type="Pfam" id="PF08281"/>
    </source>
</evidence>
<keyword evidence="3 6" id="KW-0731">Sigma factor</keyword>
<keyword evidence="5 6" id="KW-0804">Transcription</keyword>
<dbReference type="PATRIC" id="fig|768706.3.peg.2519"/>
<dbReference type="InterPro" id="IPR014284">
    <property type="entry name" value="RNA_pol_sigma-70_dom"/>
</dbReference>
<dbReference type="InterPro" id="IPR013324">
    <property type="entry name" value="RNA_pol_sigma_r3/r4-like"/>
</dbReference>
<organism evidence="9 10">
    <name type="scientific">Desulfosporosinus orientis (strain ATCC 19365 / DSM 765 / NCIMB 8382 / VKM B-1628 / Singapore I)</name>
    <name type="common">Desulfotomaculum orientis</name>
    <dbReference type="NCBI Taxonomy" id="768706"/>
    <lineage>
        <taxon>Bacteria</taxon>
        <taxon>Bacillati</taxon>
        <taxon>Bacillota</taxon>
        <taxon>Clostridia</taxon>
        <taxon>Eubacteriales</taxon>
        <taxon>Desulfitobacteriaceae</taxon>
        <taxon>Desulfosporosinus</taxon>
    </lineage>
</organism>
<dbReference type="InterPro" id="IPR007627">
    <property type="entry name" value="RNA_pol_sigma70_r2"/>
</dbReference>
<keyword evidence="2 6" id="KW-0805">Transcription regulation</keyword>
<reference evidence="10" key="1">
    <citation type="submission" date="2011-11" db="EMBL/GenBank/DDBJ databases">
        <title>Complete sequence of Desulfosporosinus orientis DSM 765.</title>
        <authorList>
            <person name="Lucas S."/>
            <person name="Han J."/>
            <person name="Lapidus A."/>
            <person name="Cheng J.-F."/>
            <person name="Goodwin L."/>
            <person name="Pitluck S."/>
            <person name="Peters L."/>
            <person name="Ovchinnikova G."/>
            <person name="Teshima H."/>
            <person name="Detter J.C."/>
            <person name="Han C."/>
            <person name="Tapia R."/>
            <person name="Land M."/>
            <person name="Hauser L."/>
            <person name="Kyrpides N."/>
            <person name="Ivanova N."/>
            <person name="Pagani I."/>
            <person name="Pester M."/>
            <person name="Spring S."/>
            <person name="Ollivier B."/>
            <person name="Rattei T."/>
            <person name="Klenk H.-P."/>
            <person name="Wagner M."/>
            <person name="Loy A."/>
            <person name="Woyke T."/>
        </authorList>
    </citation>
    <scope>NUCLEOTIDE SEQUENCE [LARGE SCALE GENOMIC DNA]</scope>
    <source>
        <strain evidence="10">ATCC 19365 / DSM 765 / NCIMB 8382 / VKM B-1628</strain>
    </source>
</reference>
<dbReference type="PROSITE" id="PS01063">
    <property type="entry name" value="SIGMA70_ECF"/>
    <property type="match status" value="1"/>
</dbReference>
<dbReference type="HOGENOM" id="CLU_047691_3_0_9"/>
<dbReference type="RefSeq" id="WP_014184873.1">
    <property type="nucleotide sequence ID" value="NC_016584.1"/>
</dbReference>
<dbReference type="PANTHER" id="PTHR43133">
    <property type="entry name" value="RNA POLYMERASE ECF-TYPE SIGMA FACTO"/>
    <property type="match status" value="1"/>
</dbReference>
<sequence>MHLRQNIYGPDSAENQYSFDQLISENEEKILNLIYGMTGDFHLAQDLTQESFLKAFQAKQSFNRQSKFSTWLYRIAVNTTIDYQRKAQVRRENPAEEIEVNSNEQDPDCKCQKRAMKEVLFKAISKLPFQQREVFTLREINGCSTKEVAEILNISNELVKWRLHKARNILRKSLSEGYLYKNIGSLKLGPKGIE</sequence>
<dbReference type="InterPro" id="IPR039425">
    <property type="entry name" value="RNA_pol_sigma-70-like"/>
</dbReference>
<dbReference type="Proteomes" id="UP000006346">
    <property type="component" value="Chromosome"/>
</dbReference>